<dbReference type="EMBL" id="LJSK01000024">
    <property type="protein sequence ID" value="KPI89439.1"/>
    <property type="molecule type" value="Genomic_DNA"/>
</dbReference>
<feature type="region of interest" description="Disordered" evidence="3">
    <location>
        <begin position="50"/>
        <end position="69"/>
    </location>
</feature>
<dbReference type="Proteomes" id="UP000038009">
    <property type="component" value="Unassembled WGS sequence"/>
</dbReference>
<feature type="binding site" evidence="1">
    <location>
        <begin position="204"/>
        <end position="211"/>
    </location>
    <ligand>
        <name>ATP</name>
        <dbReference type="ChEBI" id="CHEBI:30616"/>
    </ligand>
</feature>
<dbReference type="GO" id="GO:0051231">
    <property type="term" value="P:spindle elongation"/>
    <property type="evidence" value="ECO:0007669"/>
    <property type="project" value="TreeGrafter"/>
</dbReference>
<dbReference type="SUPFAM" id="SSF52540">
    <property type="entry name" value="P-loop containing nucleoside triphosphate hydrolases"/>
    <property type="match status" value="1"/>
</dbReference>
<dbReference type="GO" id="GO:0008017">
    <property type="term" value="F:microtubule binding"/>
    <property type="evidence" value="ECO:0007669"/>
    <property type="project" value="InterPro"/>
</dbReference>
<dbReference type="GO" id="GO:0003777">
    <property type="term" value="F:microtubule motor activity"/>
    <property type="evidence" value="ECO:0007669"/>
    <property type="project" value="InterPro"/>
</dbReference>
<dbReference type="InterPro" id="IPR001752">
    <property type="entry name" value="Kinesin_motor_dom"/>
</dbReference>
<dbReference type="PANTHER" id="PTHR47969">
    <property type="entry name" value="CHROMOSOME-ASSOCIATED KINESIN KIF4A-RELATED"/>
    <property type="match status" value="1"/>
</dbReference>
<feature type="domain" description="WH2" evidence="5">
    <location>
        <begin position="705"/>
        <end position="724"/>
    </location>
</feature>
<evidence type="ECO:0000259" key="5">
    <source>
        <dbReference type="PROSITE" id="PS51082"/>
    </source>
</evidence>
<feature type="region of interest" description="Disordered" evidence="3">
    <location>
        <begin position="1149"/>
        <end position="1168"/>
    </location>
</feature>
<feature type="coiled-coil region" evidence="2">
    <location>
        <begin position="713"/>
        <end position="768"/>
    </location>
</feature>
<evidence type="ECO:0000259" key="4">
    <source>
        <dbReference type="PROSITE" id="PS50067"/>
    </source>
</evidence>
<dbReference type="SMART" id="SM00129">
    <property type="entry name" value="KISc"/>
    <property type="match status" value="1"/>
</dbReference>
<dbReference type="PRINTS" id="PR00380">
    <property type="entry name" value="KINESINHEAVY"/>
</dbReference>
<proteinExistence type="inferred from homology"/>
<dbReference type="GO" id="GO:0007052">
    <property type="term" value="P:mitotic spindle organization"/>
    <property type="evidence" value="ECO:0007669"/>
    <property type="project" value="TreeGrafter"/>
</dbReference>
<dbReference type="GO" id="GO:0003779">
    <property type="term" value="F:actin binding"/>
    <property type="evidence" value="ECO:0007669"/>
    <property type="project" value="InterPro"/>
</dbReference>
<dbReference type="Pfam" id="PF00225">
    <property type="entry name" value="Kinesin"/>
    <property type="match status" value="1"/>
</dbReference>
<dbReference type="InterPro" id="IPR027417">
    <property type="entry name" value="P-loop_NTPase"/>
</dbReference>
<feature type="domain" description="Kinesin motor" evidence="4">
    <location>
        <begin position="7"/>
        <end position="504"/>
    </location>
</feature>
<dbReference type="InterPro" id="IPR036961">
    <property type="entry name" value="Kinesin_motor_dom_sf"/>
</dbReference>
<dbReference type="PROSITE" id="PS50067">
    <property type="entry name" value="KINESIN_MOTOR_2"/>
    <property type="match status" value="1"/>
</dbReference>
<dbReference type="PANTHER" id="PTHR47969:SF29">
    <property type="entry name" value="KINESIN-LIKE PROTEIN"/>
    <property type="match status" value="1"/>
</dbReference>
<dbReference type="GO" id="GO:0005524">
    <property type="term" value="F:ATP binding"/>
    <property type="evidence" value="ECO:0007669"/>
    <property type="project" value="UniProtKB-UniRule"/>
</dbReference>
<accession>A0A0N0P817</accession>
<feature type="region of interest" description="Disordered" evidence="3">
    <location>
        <begin position="946"/>
        <end position="973"/>
    </location>
</feature>
<dbReference type="Gene3D" id="3.40.850.10">
    <property type="entry name" value="Kinesin motor domain"/>
    <property type="match status" value="1"/>
</dbReference>
<keyword evidence="7" id="KW-1185">Reference proteome</keyword>
<feature type="coiled-coil region" evidence="2">
    <location>
        <begin position="1041"/>
        <end position="1096"/>
    </location>
</feature>
<dbReference type="InterPro" id="IPR003124">
    <property type="entry name" value="WH2_dom"/>
</dbReference>
<comment type="caution">
    <text evidence="6">The sequence shown here is derived from an EMBL/GenBank/DDBJ whole genome shotgun (WGS) entry which is preliminary data.</text>
</comment>
<name>A0A0N0P817_LEPSE</name>
<sequence length="1453" mass="160675">MTTESSSVFVAVRVRPFTAREDTACCTVTVPDSTTISVLDVPALIPGTAADGPAAGGHHSTALGDEASSSGSTFGGGAIGGSNAVKSINLFTPSAMETLRHSFSFDKIFWSVSPSALPFPPLSVLDALNGDDAKGARKIRVPGLVQPTRAQYALLAQHSTIAKYLPCFTSPPTYDDQQRVYDFIGPRMHDAVMSGFNACLFAYGQTGSGKSYSMIGPNEALTAAVANAKGLSSSTKSNTNNMSITTLASAERGIMPRLFTDLFRRMHEERDKDETVTFTVEVSFLEIYCEKVRDLLAIAGLAVPDNAGCTKASPSTGGPLRIRQHPSLGPYVEGLIHLKVRDEESVLKHLLNGLRDRATAGTSMNEHSSRSHAILQLRVTKVLADTDENTGAVVTRACISKATMVDLAGSERVSQSGVTGDRFEEAKNINLSLSTLGRVIQQLSEKQSGKHVVPAYRDSVLTWLLSDSLGGNSKTMMLATVAPSAYCYQQTLNTLRFAGVAKKVINVASVNEDRHFQQLIAELRQQIIRLTLQLESGKATEVHLEKIEALKREKEELQIDNDTLKAKLISAADTTVMQALRKRVKDLESENQQLREEVQLMPERLLASTSTLRDELVQNRSELIFLHERLSKKEAEVTEWANRYRVLVLSTTSPKVTATAPAARAFSGDVASSGAAAAAAAAAATPTASMGMVQEVRSAKEDQRAPQQLLEQIRQLKSKLLKSTQESTEAQRAQKEMADANKATSTALDEYKMRYEENTRQLDLLHERMQSTMSLLETTQCELSAIKMNSSKESFQPRATVDVLEATSTADDNATAQLNKIRTDYLAEKQRNVELLLRVAQIEQERSALRRTVTERAADTCELEQLLLEESESSERYYMHMRYELYINDLLRRFIAQLRHLQQIAGRPVLCTSTASMEPPAMPFGLPSNMVRQDHEDGIDELVGEDSSQATATARPNRNSGAEQAKGKAPEARAAEAEAQTSWLLFAQLLYACQSEEAQDRAAIEVECMRSTMCLVFHRGYLRQLIASGLAERLKVAEDAQTTLREELVLYQKKLKAAEVEYGEEVSRHQADTAALQAAEVVRLRLERKVAALEDANLELEGGRDSLIAKVALLQEQLSTWQGRWAAAERVATEVQDLLLPGSSMTVLSNPLESTSDAREGKDAQQMEGSSTAFSLDRAAFANKAHVAQDVLDAKAALEQRCEDYLMELGALRAQLEQLKSEKQEAVSQLARYGHHLQQAESRHSESKEQLLHEINTITRDYESRIKQQQAMMHTLRQALEDETAMADACRRSAQRAEAARQAQDEELTAARESCEKHRRQEELMSGCCLEVQTELDQLRLQYKALEGQLMELREAEPELYLLLEKGLEDDTTDWRAKVRNEKLRLQKQRREAQRLNSELLEHVRNGNTRLRDVQKQLADVSFAEESNPSPSASSVTPPGEDVEESFKTARTH</sequence>
<keyword evidence="1" id="KW-0067">ATP-binding</keyword>
<comment type="similarity">
    <text evidence="1">Belongs to the TRAFAC class myosin-kinesin ATPase superfamily. Kinesin family.</text>
</comment>
<feature type="compositionally biased region" description="Polar residues" evidence="3">
    <location>
        <begin position="946"/>
        <end position="962"/>
    </location>
</feature>
<evidence type="ECO:0000256" key="1">
    <source>
        <dbReference type="PROSITE-ProRule" id="PRU00283"/>
    </source>
</evidence>
<dbReference type="PROSITE" id="PS51082">
    <property type="entry name" value="WH2"/>
    <property type="match status" value="1"/>
</dbReference>
<feature type="coiled-coil region" evidence="2">
    <location>
        <begin position="520"/>
        <end position="604"/>
    </location>
</feature>
<keyword evidence="1" id="KW-0547">Nucleotide-binding</keyword>
<protein>
    <submittedName>
        <fullName evidence="6">Putative kinesin</fullName>
    </submittedName>
</protein>
<dbReference type="OrthoDB" id="272935at2759"/>
<organism evidence="6 7">
    <name type="scientific">Leptomonas seymouri</name>
    <dbReference type="NCBI Taxonomy" id="5684"/>
    <lineage>
        <taxon>Eukaryota</taxon>
        <taxon>Discoba</taxon>
        <taxon>Euglenozoa</taxon>
        <taxon>Kinetoplastea</taxon>
        <taxon>Metakinetoplastina</taxon>
        <taxon>Trypanosomatida</taxon>
        <taxon>Trypanosomatidae</taxon>
        <taxon>Leishmaniinae</taxon>
        <taxon>Leptomonas</taxon>
    </lineage>
</organism>
<feature type="compositionally biased region" description="Low complexity" evidence="3">
    <location>
        <begin position="1422"/>
        <end position="1435"/>
    </location>
</feature>
<feature type="coiled-coil region" evidence="2">
    <location>
        <begin position="1294"/>
        <end position="1406"/>
    </location>
</feature>
<dbReference type="GO" id="GO:0007018">
    <property type="term" value="P:microtubule-based movement"/>
    <property type="evidence" value="ECO:0007669"/>
    <property type="project" value="InterPro"/>
</dbReference>
<evidence type="ECO:0000313" key="6">
    <source>
        <dbReference type="EMBL" id="KPI89439.1"/>
    </source>
</evidence>
<dbReference type="VEuPathDB" id="TriTrypDB:Lsey_0024_0320"/>
<dbReference type="InterPro" id="IPR027640">
    <property type="entry name" value="Kinesin-like_fam"/>
</dbReference>
<dbReference type="GO" id="GO:0005875">
    <property type="term" value="C:microtubule associated complex"/>
    <property type="evidence" value="ECO:0007669"/>
    <property type="project" value="TreeGrafter"/>
</dbReference>
<feature type="region of interest" description="Disordered" evidence="3">
    <location>
        <begin position="1421"/>
        <end position="1453"/>
    </location>
</feature>
<keyword evidence="2" id="KW-0175">Coiled coil</keyword>
<dbReference type="OMA" id="YCYQQTL"/>
<feature type="coiled-coil region" evidence="2">
    <location>
        <begin position="1188"/>
        <end position="1229"/>
    </location>
</feature>
<feature type="compositionally biased region" description="Basic and acidic residues" evidence="3">
    <location>
        <begin position="1156"/>
        <end position="1165"/>
    </location>
</feature>
<evidence type="ECO:0000313" key="7">
    <source>
        <dbReference type="Proteomes" id="UP000038009"/>
    </source>
</evidence>
<reference evidence="6 7" key="1">
    <citation type="journal article" date="2015" name="PLoS Pathog.">
        <title>Leptomonas seymouri: Adaptations to the Dixenous Life Cycle Analyzed by Genome Sequencing, Transcriptome Profiling and Co-infection with Leishmania donovani.</title>
        <authorList>
            <person name="Kraeva N."/>
            <person name="Butenko A."/>
            <person name="Hlavacova J."/>
            <person name="Kostygov A."/>
            <person name="Myskova J."/>
            <person name="Grybchuk D."/>
            <person name="Lestinova T."/>
            <person name="Votypka J."/>
            <person name="Volf P."/>
            <person name="Opperdoes F."/>
            <person name="Flegontov P."/>
            <person name="Lukes J."/>
            <person name="Yurchenko V."/>
        </authorList>
    </citation>
    <scope>NUCLEOTIDE SEQUENCE [LARGE SCALE GENOMIC DNA]</scope>
    <source>
        <strain evidence="6 7">ATCC 30220</strain>
    </source>
</reference>
<keyword evidence="1" id="KW-0505">Motor protein</keyword>
<evidence type="ECO:0000256" key="3">
    <source>
        <dbReference type="SAM" id="MobiDB-lite"/>
    </source>
</evidence>
<gene>
    <name evidence="6" type="ORF">ABL78_1475</name>
</gene>
<evidence type="ECO:0000256" key="2">
    <source>
        <dbReference type="SAM" id="Coils"/>
    </source>
</evidence>